<dbReference type="EMBL" id="VICG01000011">
    <property type="protein sequence ID" value="KAA8567297.1"/>
    <property type="molecule type" value="Genomic_DNA"/>
</dbReference>
<organism evidence="2 3">
    <name type="scientific">Monilinia fructicola</name>
    <name type="common">Brown rot fungus</name>
    <name type="synonym">Ciboria fructicola</name>
    <dbReference type="NCBI Taxonomy" id="38448"/>
    <lineage>
        <taxon>Eukaryota</taxon>
        <taxon>Fungi</taxon>
        <taxon>Dikarya</taxon>
        <taxon>Ascomycota</taxon>
        <taxon>Pezizomycotina</taxon>
        <taxon>Leotiomycetes</taxon>
        <taxon>Helotiales</taxon>
        <taxon>Sclerotiniaceae</taxon>
        <taxon>Monilinia</taxon>
    </lineage>
</organism>
<evidence type="ECO:0000313" key="3">
    <source>
        <dbReference type="Proteomes" id="UP000322873"/>
    </source>
</evidence>
<comment type="caution">
    <text evidence="2">The sequence shown here is derived from an EMBL/GenBank/DDBJ whole genome shotgun (WGS) entry which is preliminary data.</text>
</comment>
<accession>A0A5M9JEW9</accession>
<keyword evidence="1" id="KW-1133">Transmembrane helix</keyword>
<keyword evidence="3" id="KW-1185">Reference proteome</keyword>
<feature type="transmembrane region" description="Helical" evidence="1">
    <location>
        <begin position="77"/>
        <end position="102"/>
    </location>
</feature>
<keyword evidence="1" id="KW-0812">Transmembrane</keyword>
<reference evidence="2 3" key="1">
    <citation type="submission" date="2019-06" db="EMBL/GenBank/DDBJ databases">
        <title>Genome Sequence of the Brown Rot Fungal Pathogen Monilinia fructicola.</title>
        <authorList>
            <person name="De Miccolis Angelini R.M."/>
            <person name="Landi L."/>
            <person name="Abate D."/>
            <person name="Pollastro S."/>
            <person name="Romanazzi G."/>
            <person name="Faretra F."/>
        </authorList>
    </citation>
    <scope>NUCLEOTIDE SEQUENCE [LARGE SCALE GENOMIC DNA]</scope>
    <source>
        <strain evidence="2 3">Mfrc123</strain>
    </source>
</reference>
<dbReference type="Proteomes" id="UP000322873">
    <property type="component" value="Unassembled WGS sequence"/>
</dbReference>
<gene>
    <name evidence="2" type="ORF">EYC84_010329</name>
</gene>
<protein>
    <submittedName>
        <fullName evidence="2">Uncharacterized protein</fullName>
    </submittedName>
</protein>
<dbReference type="AlphaFoldDB" id="A0A5M9JEW9"/>
<keyword evidence="1" id="KW-0472">Membrane</keyword>
<sequence length="132" mass="14714">MSHEPWAMGHDTDDRKTKTEHSIIAKDFNVFSHPSPNPAFLRDVWGPAELPHDDDLEMEFIKAGTIVAPSKKDPEDYCIIIIVTIIIIIILVVFTFDILWALGTTLTLTLNARGIPSMFRIVPVEKCGAAEA</sequence>
<proteinExistence type="predicted"/>
<evidence type="ECO:0000256" key="1">
    <source>
        <dbReference type="SAM" id="Phobius"/>
    </source>
</evidence>
<evidence type="ECO:0000313" key="2">
    <source>
        <dbReference type="EMBL" id="KAA8567297.1"/>
    </source>
</evidence>
<name>A0A5M9JEW9_MONFR</name>